<dbReference type="SUPFAM" id="SSF55287">
    <property type="entry name" value="RPB5-like RNA polymerase subunit"/>
    <property type="match status" value="1"/>
</dbReference>
<dbReference type="RefSeq" id="XP_004364021.1">
    <property type="nucleotide sequence ID" value="XM_004363964.2"/>
</dbReference>
<dbReference type="GO" id="GO:0006366">
    <property type="term" value="P:transcription by RNA polymerase II"/>
    <property type="evidence" value="ECO:0007669"/>
    <property type="project" value="TreeGrafter"/>
</dbReference>
<keyword evidence="2" id="KW-0804">Transcription</keyword>
<dbReference type="OMA" id="VRDRGYF"/>
<evidence type="ECO:0000313" key="8">
    <source>
        <dbReference type="Proteomes" id="UP000008743"/>
    </source>
</evidence>
<dbReference type="PhylomeDB" id="A0A0D2WNW1"/>
<dbReference type="OrthoDB" id="248779at2759"/>
<dbReference type="GO" id="GO:0003899">
    <property type="term" value="F:DNA-directed RNA polymerase activity"/>
    <property type="evidence" value="ECO:0007669"/>
    <property type="project" value="InterPro"/>
</dbReference>
<dbReference type="Gene3D" id="3.40.1340.10">
    <property type="entry name" value="RNA polymerase, Rpb5, N-terminal domain"/>
    <property type="match status" value="1"/>
</dbReference>
<name>A0A0D2WNW1_CAPO3</name>
<dbReference type="PANTHER" id="PTHR10535">
    <property type="entry name" value="DNA-DIRECTED RNA POLYMERASES I, II, AND III SUBUNIT RPABC1"/>
    <property type="match status" value="1"/>
</dbReference>
<evidence type="ECO:0000256" key="2">
    <source>
        <dbReference type="ARBA" id="ARBA00023163"/>
    </source>
</evidence>
<dbReference type="Proteomes" id="UP000008743">
    <property type="component" value="Unassembled WGS sequence"/>
</dbReference>
<dbReference type="GO" id="GO:0005736">
    <property type="term" value="C:RNA polymerase I complex"/>
    <property type="evidence" value="ECO:0007669"/>
    <property type="project" value="TreeGrafter"/>
</dbReference>
<dbReference type="GO" id="GO:0006362">
    <property type="term" value="P:transcription elongation by RNA polymerase I"/>
    <property type="evidence" value="ECO:0007669"/>
    <property type="project" value="TreeGrafter"/>
</dbReference>
<dbReference type="NCBIfam" id="NF007129">
    <property type="entry name" value="PRK09570.1"/>
    <property type="match status" value="1"/>
</dbReference>
<sequence length="211" mass="24489">MDSAEQQHLQRMYRIYQTVMQMCHDRHYIVTADELEQNLETFRAKVCTGNDLTPVRERMLCNFAYKDDPTKSILVMFATEVKVGVAPIRQMIEQMSTQSIQRGIIVVQDCLTSFARSTLAEAMPQFIIEEFKEAELLVNITRHTLVPKHEVLSDDDKIALLKQYKLKEAQLPRIHSTDPVARYLGLRRGQVVRITRQSETAGRYITYRLVL</sequence>
<reference evidence="8" key="1">
    <citation type="submission" date="2011-02" db="EMBL/GenBank/DDBJ databases">
        <title>The Genome Sequence of Capsaspora owczarzaki ATCC 30864.</title>
        <authorList>
            <person name="Russ C."/>
            <person name="Cuomo C."/>
            <person name="Burger G."/>
            <person name="Gray M.W."/>
            <person name="Holland P.W.H."/>
            <person name="King N."/>
            <person name="Lang F.B.F."/>
            <person name="Roger A.J."/>
            <person name="Ruiz-Trillo I."/>
            <person name="Young S.K."/>
            <person name="Zeng Q."/>
            <person name="Gargeya S."/>
            <person name="Alvarado L."/>
            <person name="Berlin A."/>
            <person name="Chapman S.B."/>
            <person name="Chen Z."/>
            <person name="Freedman E."/>
            <person name="Gellesch M."/>
            <person name="Goldberg J."/>
            <person name="Griggs A."/>
            <person name="Gujja S."/>
            <person name="Heilman E."/>
            <person name="Heiman D."/>
            <person name="Howarth C."/>
            <person name="Mehta T."/>
            <person name="Neiman D."/>
            <person name="Pearson M."/>
            <person name="Roberts A."/>
            <person name="Saif S."/>
            <person name="Shea T."/>
            <person name="Shenoy N."/>
            <person name="Sisk P."/>
            <person name="Stolte C."/>
            <person name="Sykes S."/>
            <person name="White J."/>
            <person name="Yandava C."/>
            <person name="Haas B."/>
            <person name="Nusbaum C."/>
            <person name="Birren B."/>
        </authorList>
    </citation>
    <scope>NUCLEOTIDE SEQUENCE</scope>
    <source>
        <strain evidence="8">ATCC 30864</strain>
    </source>
</reference>
<dbReference type="FunCoup" id="A0A0D2WNW1">
    <property type="interactions" value="572"/>
</dbReference>
<dbReference type="SUPFAM" id="SSF53036">
    <property type="entry name" value="Eukaryotic RPB5 N-terminal domain"/>
    <property type="match status" value="1"/>
</dbReference>
<keyword evidence="7" id="KW-0240">DNA-directed RNA polymerase</keyword>
<dbReference type="InParanoid" id="A0A0D2WNW1"/>
<dbReference type="GO" id="GO:0042797">
    <property type="term" value="P:tRNA transcription by RNA polymerase III"/>
    <property type="evidence" value="ECO:0007669"/>
    <property type="project" value="TreeGrafter"/>
</dbReference>
<dbReference type="InterPro" id="IPR014381">
    <property type="entry name" value="Arch_Rpo5/euc_Rpb5"/>
</dbReference>
<gene>
    <name evidence="7" type="ORF">CAOG_003182</name>
</gene>
<dbReference type="FunFam" id="3.40.1340.10:FF:000001">
    <property type="entry name" value="DNA-directed RNA polymerases I, II, and III subunit RPABC1"/>
    <property type="match status" value="1"/>
</dbReference>
<dbReference type="InterPro" id="IPR035913">
    <property type="entry name" value="RPB5-like_sf"/>
</dbReference>
<feature type="domain" description="RNA polymerase subunit H/Rpb5 C-terminal" evidence="5">
    <location>
        <begin position="138"/>
        <end position="210"/>
    </location>
</feature>
<dbReference type="Pfam" id="PF01191">
    <property type="entry name" value="RNA_pol_Rpb5_C"/>
    <property type="match status" value="1"/>
</dbReference>
<dbReference type="InterPro" id="IPR036710">
    <property type="entry name" value="RNA_pol_Rpb5_N_sf"/>
</dbReference>
<dbReference type="InterPro" id="IPR000783">
    <property type="entry name" value="RNA_pol_subH/Rpb5_C"/>
</dbReference>
<accession>A0A0D2WNW1</accession>
<dbReference type="HAMAP" id="MF_00025">
    <property type="entry name" value="RNApol_Rpo5_RPB5"/>
    <property type="match status" value="1"/>
</dbReference>
<dbReference type="GO" id="GO:0005665">
    <property type="term" value="C:RNA polymerase II, core complex"/>
    <property type="evidence" value="ECO:0007669"/>
    <property type="project" value="TreeGrafter"/>
</dbReference>
<evidence type="ECO:0000313" key="7">
    <source>
        <dbReference type="EMBL" id="KJE92163.1"/>
    </source>
</evidence>
<dbReference type="PIRSF" id="PIRSF000747">
    <property type="entry name" value="RPB5"/>
    <property type="match status" value="1"/>
</dbReference>
<evidence type="ECO:0000259" key="6">
    <source>
        <dbReference type="Pfam" id="PF03871"/>
    </source>
</evidence>
<dbReference type="AlphaFoldDB" id="A0A0D2WNW1"/>
<comment type="similarity">
    <text evidence="4">Belongs to the archaeal Rpo5/eukaryotic RPB5 RNA polymerase subunit family.</text>
</comment>
<dbReference type="InterPro" id="IPR005571">
    <property type="entry name" value="RNA_pol_Rpb5_N"/>
</dbReference>
<protein>
    <submittedName>
        <fullName evidence="7">DNA-directed RNA polymerase 2</fullName>
    </submittedName>
</protein>
<evidence type="ECO:0000256" key="3">
    <source>
        <dbReference type="ARBA" id="ARBA00023242"/>
    </source>
</evidence>
<feature type="domain" description="RNA polymerase Rpb5 N-terminal" evidence="6">
    <location>
        <begin position="7"/>
        <end position="95"/>
    </location>
</feature>
<dbReference type="Pfam" id="PF03871">
    <property type="entry name" value="RNA_pol_Rpb5_N"/>
    <property type="match status" value="1"/>
</dbReference>
<dbReference type="EMBL" id="KE346363">
    <property type="protein sequence ID" value="KJE92163.1"/>
    <property type="molecule type" value="Genomic_DNA"/>
</dbReference>
<proteinExistence type="inferred from homology"/>
<dbReference type="PANTHER" id="PTHR10535:SF0">
    <property type="entry name" value="DNA-DIRECTED RNA POLYMERASES I, II, AND III SUBUNIT RPABC1"/>
    <property type="match status" value="1"/>
</dbReference>
<evidence type="ECO:0000256" key="4">
    <source>
        <dbReference type="ARBA" id="ARBA00025765"/>
    </source>
</evidence>
<dbReference type="eggNOG" id="KOG3218">
    <property type="taxonomic scope" value="Eukaryota"/>
</dbReference>
<comment type="subcellular location">
    <subcellularLocation>
        <location evidence="1">Nucleus</location>
    </subcellularLocation>
</comment>
<dbReference type="GO" id="GO:0003677">
    <property type="term" value="F:DNA binding"/>
    <property type="evidence" value="ECO:0007669"/>
    <property type="project" value="InterPro"/>
</dbReference>
<dbReference type="Gene3D" id="3.90.940.20">
    <property type="entry name" value="RPB5-like RNA polymerase subunit"/>
    <property type="match status" value="1"/>
</dbReference>
<organism evidence="7 8">
    <name type="scientific">Capsaspora owczarzaki (strain ATCC 30864)</name>
    <dbReference type="NCBI Taxonomy" id="595528"/>
    <lineage>
        <taxon>Eukaryota</taxon>
        <taxon>Filasterea</taxon>
        <taxon>Capsaspora</taxon>
    </lineage>
</organism>
<dbReference type="GO" id="GO:0005666">
    <property type="term" value="C:RNA polymerase III complex"/>
    <property type="evidence" value="ECO:0007669"/>
    <property type="project" value="TreeGrafter"/>
</dbReference>
<keyword evidence="3" id="KW-0539">Nucleus</keyword>
<evidence type="ECO:0000256" key="1">
    <source>
        <dbReference type="ARBA" id="ARBA00004123"/>
    </source>
</evidence>
<keyword evidence="8" id="KW-1185">Reference proteome</keyword>
<evidence type="ECO:0000259" key="5">
    <source>
        <dbReference type="Pfam" id="PF01191"/>
    </source>
</evidence>
<dbReference type="FunFam" id="3.90.940.20:FF:000001">
    <property type="entry name" value="DNA-directed RNA polymerases I, II, and III subunit RPABC1"/>
    <property type="match status" value="1"/>
</dbReference>
<dbReference type="STRING" id="595528.A0A0D2WNW1"/>